<dbReference type="EMBL" id="JAUSTW010000002">
    <property type="protein sequence ID" value="MDQ0198285.1"/>
    <property type="molecule type" value="Genomic_DNA"/>
</dbReference>
<evidence type="ECO:0000256" key="2">
    <source>
        <dbReference type="ARBA" id="ARBA00023125"/>
    </source>
</evidence>
<dbReference type="RefSeq" id="WP_307405903.1">
    <property type="nucleotide sequence ID" value="NZ_JAUSTW010000002.1"/>
</dbReference>
<evidence type="ECO:0000256" key="3">
    <source>
        <dbReference type="ARBA" id="ARBA00023163"/>
    </source>
</evidence>
<keyword evidence="1" id="KW-0805">Transcription regulation</keyword>
<reference evidence="5 6" key="1">
    <citation type="submission" date="2023-07" db="EMBL/GenBank/DDBJ databases">
        <title>Genomic Encyclopedia of Type Strains, Phase IV (KMG-IV): sequencing the most valuable type-strain genomes for metagenomic binning, comparative biology and taxonomic classification.</title>
        <authorList>
            <person name="Goeker M."/>
        </authorList>
    </citation>
    <scope>NUCLEOTIDE SEQUENCE [LARGE SCALE GENOMIC DNA]</scope>
    <source>
        <strain evidence="5 6">DSM 27594</strain>
    </source>
</reference>
<keyword evidence="2" id="KW-0238">DNA-binding</keyword>
<dbReference type="Pfam" id="PF12833">
    <property type="entry name" value="HTH_18"/>
    <property type="match status" value="1"/>
</dbReference>
<evidence type="ECO:0000313" key="6">
    <source>
        <dbReference type="Proteomes" id="UP001224122"/>
    </source>
</evidence>
<keyword evidence="6" id="KW-1185">Reference proteome</keyword>
<dbReference type="SUPFAM" id="SSF51215">
    <property type="entry name" value="Regulatory protein AraC"/>
    <property type="match status" value="1"/>
</dbReference>
<accession>A0ABT9XSP0</accession>
<organism evidence="5 6">
    <name type="scientific">Neobacillus ginsengisoli</name>
    <dbReference type="NCBI Taxonomy" id="904295"/>
    <lineage>
        <taxon>Bacteria</taxon>
        <taxon>Bacillati</taxon>
        <taxon>Bacillota</taxon>
        <taxon>Bacilli</taxon>
        <taxon>Bacillales</taxon>
        <taxon>Bacillaceae</taxon>
        <taxon>Neobacillus</taxon>
    </lineage>
</organism>
<dbReference type="InterPro" id="IPR009057">
    <property type="entry name" value="Homeodomain-like_sf"/>
</dbReference>
<feature type="domain" description="HTH araC/xylS-type" evidence="4">
    <location>
        <begin position="159"/>
        <end position="256"/>
    </location>
</feature>
<evidence type="ECO:0000256" key="1">
    <source>
        <dbReference type="ARBA" id="ARBA00023015"/>
    </source>
</evidence>
<dbReference type="Gene3D" id="1.10.10.60">
    <property type="entry name" value="Homeodomain-like"/>
    <property type="match status" value="2"/>
</dbReference>
<evidence type="ECO:0000313" key="5">
    <source>
        <dbReference type="EMBL" id="MDQ0198285.1"/>
    </source>
</evidence>
<dbReference type="InterPro" id="IPR003313">
    <property type="entry name" value="AraC-bd"/>
</dbReference>
<sequence>MDKFIYKKSAGITALSASISDFAYKKHSHKEYAIGVTLRGIQHYNLDGSLQLSYPKGVMLFNPEQAHDGMAHDEAGLDYVMLYIEPQLLLEVIEKKDIVRFSTPIVYDYRLEQRILSLSNAILSEKDEALCSELLLSLTDSLIQTNLSTDYKKDNALIRKAKDMLHTNLENVLKLDEICKELDLSKFQFIRLFKAHTGISPYQYFLNCKIERAKQLIEKNGDIYSVVAECGFVDLSHLNKHFKSVYGTTAFEYMSHLN</sequence>
<evidence type="ECO:0000259" key="4">
    <source>
        <dbReference type="PROSITE" id="PS01124"/>
    </source>
</evidence>
<dbReference type="Pfam" id="PF02311">
    <property type="entry name" value="AraC_binding"/>
    <property type="match status" value="1"/>
</dbReference>
<dbReference type="PANTHER" id="PTHR46796">
    <property type="entry name" value="HTH-TYPE TRANSCRIPTIONAL ACTIVATOR RHAS-RELATED"/>
    <property type="match status" value="1"/>
</dbReference>
<dbReference type="InterPro" id="IPR037923">
    <property type="entry name" value="HTH-like"/>
</dbReference>
<gene>
    <name evidence="5" type="ORF">J2S10_001426</name>
</gene>
<proteinExistence type="predicted"/>
<dbReference type="InterPro" id="IPR050204">
    <property type="entry name" value="AraC_XylS_family_regulators"/>
</dbReference>
<comment type="caution">
    <text evidence="5">The sequence shown here is derived from an EMBL/GenBank/DDBJ whole genome shotgun (WGS) entry which is preliminary data.</text>
</comment>
<protein>
    <submittedName>
        <fullName evidence="5">AraC-like DNA-binding protein</fullName>
    </submittedName>
</protein>
<dbReference type="InterPro" id="IPR018060">
    <property type="entry name" value="HTH_AraC"/>
</dbReference>
<dbReference type="PROSITE" id="PS01124">
    <property type="entry name" value="HTH_ARAC_FAMILY_2"/>
    <property type="match status" value="1"/>
</dbReference>
<dbReference type="SMART" id="SM00342">
    <property type="entry name" value="HTH_ARAC"/>
    <property type="match status" value="1"/>
</dbReference>
<dbReference type="PANTHER" id="PTHR46796:SF2">
    <property type="entry name" value="TRANSCRIPTIONAL REGULATORY PROTEIN"/>
    <property type="match status" value="1"/>
</dbReference>
<keyword evidence="3" id="KW-0804">Transcription</keyword>
<name>A0ABT9XSP0_9BACI</name>
<dbReference type="Proteomes" id="UP001224122">
    <property type="component" value="Unassembled WGS sequence"/>
</dbReference>
<dbReference type="SUPFAM" id="SSF46689">
    <property type="entry name" value="Homeodomain-like"/>
    <property type="match status" value="2"/>
</dbReference>